<dbReference type="Proteomes" id="UP001232493">
    <property type="component" value="Chromosome"/>
</dbReference>
<gene>
    <name evidence="1" type="ORF">JRV97_02860</name>
</gene>
<evidence type="ECO:0008006" key="3">
    <source>
        <dbReference type="Google" id="ProtNLM"/>
    </source>
</evidence>
<organism evidence="1 2">
    <name type="scientific">Marinitoga aeolica</name>
    <dbReference type="NCBI Taxonomy" id="2809031"/>
    <lineage>
        <taxon>Bacteria</taxon>
        <taxon>Thermotogati</taxon>
        <taxon>Thermotogota</taxon>
        <taxon>Thermotogae</taxon>
        <taxon>Petrotogales</taxon>
        <taxon>Petrotogaceae</taxon>
        <taxon>Marinitoga</taxon>
    </lineage>
</organism>
<keyword evidence="2" id="KW-1185">Reference proteome</keyword>
<accession>A0ABY8PSA7</accession>
<dbReference type="SUPFAM" id="SSF52540">
    <property type="entry name" value="P-loop containing nucleoside triphosphate hydrolases"/>
    <property type="match status" value="1"/>
</dbReference>
<evidence type="ECO:0000313" key="2">
    <source>
        <dbReference type="Proteomes" id="UP001232493"/>
    </source>
</evidence>
<dbReference type="InterPro" id="IPR004948">
    <property type="entry name" value="Nuc-triphosphatase_THEP1"/>
</dbReference>
<dbReference type="Pfam" id="PF03266">
    <property type="entry name" value="NTPase_1"/>
    <property type="match status" value="1"/>
</dbReference>
<dbReference type="EMBL" id="CP069362">
    <property type="protein sequence ID" value="WGS65510.1"/>
    <property type="molecule type" value="Genomic_DNA"/>
</dbReference>
<name>A0ABY8PSA7_9BACT</name>
<dbReference type="InterPro" id="IPR027417">
    <property type="entry name" value="P-loop_NTPase"/>
</dbReference>
<reference evidence="1 2" key="1">
    <citation type="submission" date="2021-02" db="EMBL/GenBank/DDBJ databases">
        <title>Characterization of Marinitoga sp. nov. str. BP5-C20A.</title>
        <authorList>
            <person name="Erauso G."/>
            <person name="Postec A."/>
        </authorList>
    </citation>
    <scope>NUCLEOTIDE SEQUENCE [LARGE SCALE GENOMIC DNA]</scope>
    <source>
        <strain evidence="1 2">BP5-C20A</strain>
    </source>
</reference>
<evidence type="ECO:0000313" key="1">
    <source>
        <dbReference type="EMBL" id="WGS65510.1"/>
    </source>
</evidence>
<dbReference type="RefSeq" id="WP_281000002.1">
    <property type="nucleotide sequence ID" value="NZ_CP069362.1"/>
</dbReference>
<protein>
    <recommendedName>
        <fullName evidence="3">NTPase</fullName>
    </recommendedName>
</protein>
<proteinExistence type="predicted"/>
<sequence>MKILLTGKMGIGKSTILKKAMKKYNIKNGVFTKKIGENVYAWLLNSDKKYIIGKKSNYGMQINEEGFNTLVNELKKIKFPEFFVIDEIGYLEEKHIPFLNEIKRLIEESNNFIGIIRLFFHERYYFLNDLPVIEVTEENRNNIEL</sequence>
<dbReference type="Gene3D" id="3.40.50.300">
    <property type="entry name" value="P-loop containing nucleotide triphosphate hydrolases"/>
    <property type="match status" value="1"/>
</dbReference>